<proteinExistence type="predicted"/>
<reference evidence="1 2" key="1">
    <citation type="submission" date="2020-09" db="EMBL/GenBank/DDBJ databases">
        <title>De no assembly of potato wild relative species, Solanum commersonii.</title>
        <authorList>
            <person name="Cho K."/>
        </authorList>
    </citation>
    <scope>NUCLEOTIDE SEQUENCE [LARGE SCALE GENOMIC DNA]</scope>
    <source>
        <strain evidence="1">LZ3.2</strain>
        <tissue evidence="1">Leaf</tissue>
    </source>
</reference>
<gene>
    <name evidence="1" type="ORF">H5410_013781</name>
</gene>
<protein>
    <submittedName>
        <fullName evidence="1">Uncharacterized protein</fullName>
    </submittedName>
</protein>
<dbReference type="AlphaFoldDB" id="A0A9J5ZP38"/>
<evidence type="ECO:0000313" key="1">
    <source>
        <dbReference type="EMBL" id="KAG5613957.1"/>
    </source>
</evidence>
<dbReference type="EMBL" id="JACXVP010000003">
    <property type="protein sequence ID" value="KAG5613957.1"/>
    <property type="molecule type" value="Genomic_DNA"/>
</dbReference>
<organism evidence="1 2">
    <name type="scientific">Solanum commersonii</name>
    <name type="common">Commerson's wild potato</name>
    <name type="synonym">Commerson's nightshade</name>
    <dbReference type="NCBI Taxonomy" id="4109"/>
    <lineage>
        <taxon>Eukaryota</taxon>
        <taxon>Viridiplantae</taxon>
        <taxon>Streptophyta</taxon>
        <taxon>Embryophyta</taxon>
        <taxon>Tracheophyta</taxon>
        <taxon>Spermatophyta</taxon>
        <taxon>Magnoliopsida</taxon>
        <taxon>eudicotyledons</taxon>
        <taxon>Gunneridae</taxon>
        <taxon>Pentapetalae</taxon>
        <taxon>asterids</taxon>
        <taxon>lamiids</taxon>
        <taxon>Solanales</taxon>
        <taxon>Solanaceae</taxon>
        <taxon>Solanoideae</taxon>
        <taxon>Solaneae</taxon>
        <taxon>Solanum</taxon>
    </lineage>
</organism>
<sequence>MRMILGGQNYLVFMLVGGGRYPVKLIEVCASWLRHHGSQYWLAPFLLLDNRFGTLYNWLLTTPSIKLSKFQFASPFFELKRRKDRVLQVPYKGTGERVDMEDDMKT</sequence>
<evidence type="ECO:0000313" key="2">
    <source>
        <dbReference type="Proteomes" id="UP000824120"/>
    </source>
</evidence>
<name>A0A9J5ZP38_SOLCO</name>
<keyword evidence="2" id="KW-1185">Reference proteome</keyword>
<comment type="caution">
    <text evidence="1">The sequence shown here is derived from an EMBL/GenBank/DDBJ whole genome shotgun (WGS) entry which is preliminary data.</text>
</comment>
<accession>A0A9J5ZP38</accession>
<dbReference type="Proteomes" id="UP000824120">
    <property type="component" value="Chromosome 3"/>
</dbReference>